<reference evidence="2 3" key="2">
    <citation type="journal article" date="2014" name="Int. J. Syst. Evol. Microbiol.">
        <title>Methanobacterium paludis sp. nov. and a novel strain of Methanobacterium lacus isolated from northern peatlands.</title>
        <authorList>
            <person name="Cadillo-Quiroz H."/>
            <person name="Brauer S.L."/>
            <person name="Goodson N."/>
            <person name="Yavitt J.B."/>
            <person name="Zinder S.H."/>
        </authorList>
    </citation>
    <scope>NUCLEOTIDE SEQUENCE [LARGE SCALE GENOMIC DNA]</scope>
    <source>
        <strain evidence="2 3">AL-21</strain>
    </source>
</reference>
<feature type="domain" description="Phospholipase C/D" evidence="1">
    <location>
        <begin position="66"/>
        <end position="172"/>
    </location>
</feature>
<dbReference type="AlphaFoldDB" id="F0T9T5"/>
<organism evidence="2 3">
    <name type="scientific">Methanobacterium lacus (strain AL-21)</name>
    <dbReference type="NCBI Taxonomy" id="877455"/>
    <lineage>
        <taxon>Archaea</taxon>
        <taxon>Methanobacteriati</taxon>
        <taxon>Methanobacteriota</taxon>
        <taxon>Methanomada group</taxon>
        <taxon>Methanobacteria</taxon>
        <taxon>Methanobacteriales</taxon>
        <taxon>Methanobacteriaceae</taxon>
        <taxon>Methanobacterium</taxon>
    </lineage>
</organism>
<accession>F0T9T5</accession>
<reference evidence="3" key="1">
    <citation type="submission" date="2011-02" db="EMBL/GenBank/DDBJ databases">
        <title>Complete sequence of Methanobacterium sp. AL-21.</title>
        <authorList>
            <consortium name="US DOE Joint Genome Institute"/>
            <person name="Lucas S."/>
            <person name="Copeland A."/>
            <person name="Lapidus A."/>
            <person name="Cheng J.-F."/>
            <person name="Goodwin L."/>
            <person name="Pitluck S."/>
            <person name="Chertkov O."/>
            <person name="Detter J.C."/>
            <person name="Han C."/>
            <person name="Tapia R."/>
            <person name="Land M."/>
            <person name="Hauser L."/>
            <person name="Kyrpides N."/>
            <person name="Ivanova N."/>
            <person name="Mikhailova N."/>
            <person name="Pagani I."/>
            <person name="Cadillo-Quiroz H."/>
            <person name="Imachi H."/>
            <person name="Zinder S."/>
            <person name="Liu W."/>
            <person name="Woyke T."/>
        </authorList>
    </citation>
    <scope>NUCLEOTIDE SEQUENCE [LARGE SCALE GENOMIC DNA]</scope>
    <source>
        <strain evidence="3">AL-21</strain>
    </source>
</reference>
<proteinExistence type="predicted"/>
<dbReference type="Gene3D" id="1.10.575.10">
    <property type="entry name" value="P1 Nuclease"/>
    <property type="match status" value="1"/>
</dbReference>
<dbReference type="SUPFAM" id="SSF48537">
    <property type="entry name" value="Phospholipase C/P1 nuclease"/>
    <property type="match status" value="1"/>
</dbReference>
<dbReference type="HOGENOM" id="CLU_094458_0_0_2"/>
<evidence type="ECO:0000313" key="2">
    <source>
        <dbReference type="EMBL" id="ADZ09964.1"/>
    </source>
</evidence>
<evidence type="ECO:0000259" key="1">
    <source>
        <dbReference type="Pfam" id="PF00882"/>
    </source>
</evidence>
<dbReference type="InterPro" id="IPR008947">
    <property type="entry name" value="PLipase_C/P1_nuclease_dom_sf"/>
</dbReference>
<dbReference type="eggNOG" id="arCOG10205">
    <property type="taxonomic scope" value="Archaea"/>
</dbReference>
<keyword evidence="3" id="KW-1185">Reference proteome</keyword>
<dbReference type="GO" id="GO:0016788">
    <property type="term" value="F:hydrolase activity, acting on ester bonds"/>
    <property type="evidence" value="ECO:0007669"/>
    <property type="project" value="InterPro"/>
</dbReference>
<dbReference type="Proteomes" id="UP000007490">
    <property type="component" value="Chromosome"/>
</dbReference>
<name>F0T9T5_METLA</name>
<dbReference type="EMBL" id="CP002551">
    <property type="protein sequence ID" value="ADZ09964.1"/>
    <property type="molecule type" value="Genomic_DNA"/>
</dbReference>
<gene>
    <name evidence="2" type="ordered locus">Metbo_1741</name>
</gene>
<protein>
    <submittedName>
        <fullName evidence="2">Phospholipase C zinc-binding protein</fullName>
    </submittedName>
</protein>
<dbReference type="KEGG" id="mel:Metbo_1741"/>
<sequence length="225" mass="25076" precursor="true">MNFNKILNLMVVFMISLLIMVPASDAWSWKTHSQVVDVVYYGLPSDVQRNLNLGIMENASNDPDEIFHDFTYHSYPKSYNKSIYWLNLGKTAYDNGDYANASYDYGVACHYISDTFSAPHGVSGESSSLHSKYEDHAKKLTPVASSVNGDLNSLMENGKIEDSKSWDSWIQTNDDSIIQKNLDNGTSVCLQAVKTSVTGNSSEATNTKSESIFDVILNFFSKLFG</sequence>
<evidence type="ECO:0000313" key="3">
    <source>
        <dbReference type="Proteomes" id="UP000007490"/>
    </source>
</evidence>
<dbReference type="InterPro" id="IPR029002">
    <property type="entry name" value="PLPC/GPLD1"/>
</dbReference>
<dbReference type="Pfam" id="PF00882">
    <property type="entry name" value="Zn_dep_PLPC"/>
    <property type="match status" value="1"/>
</dbReference>